<dbReference type="AlphaFoldDB" id="A0AAN8VKJ3"/>
<dbReference type="SUPFAM" id="SSF54928">
    <property type="entry name" value="RNA-binding domain, RBD"/>
    <property type="match status" value="1"/>
</dbReference>
<accession>A0AAN8VKJ3</accession>
<organism evidence="3 4">
    <name type="scientific">Dillenia turbinata</name>
    <dbReference type="NCBI Taxonomy" id="194707"/>
    <lineage>
        <taxon>Eukaryota</taxon>
        <taxon>Viridiplantae</taxon>
        <taxon>Streptophyta</taxon>
        <taxon>Embryophyta</taxon>
        <taxon>Tracheophyta</taxon>
        <taxon>Spermatophyta</taxon>
        <taxon>Magnoliopsida</taxon>
        <taxon>eudicotyledons</taxon>
        <taxon>Gunneridae</taxon>
        <taxon>Pentapetalae</taxon>
        <taxon>Dilleniales</taxon>
        <taxon>Dilleniaceae</taxon>
        <taxon>Dillenia</taxon>
    </lineage>
</organism>
<dbReference type="PANTHER" id="PTHR31346">
    <property type="entry name" value="MULTIPLE ORGANELLAR RNA EDITING FACTOR 2, CHLOROPLASTIC-RELATED-RELATED"/>
    <property type="match status" value="1"/>
</dbReference>
<dbReference type="InterPro" id="IPR035979">
    <property type="entry name" value="RBD_domain_sf"/>
</dbReference>
<dbReference type="EMBL" id="JBAMMX010000013">
    <property type="protein sequence ID" value="KAK6929082.1"/>
    <property type="molecule type" value="Genomic_DNA"/>
</dbReference>
<evidence type="ECO:0000313" key="3">
    <source>
        <dbReference type="EMBL" id="KAK6929082.1"/>
    </source>
</evidence>
<protein>
    <recommendedName>
        <fullName evidence="2">MORF/ORRM1/DAG-like MORF domain-containing protein</fullName>
    </recommendedName>
</protein>
<dbReference type="GO" id="GO:0016554">
    <property type="term" value="P:cytidine to uridine editing"/>
    <property type="evidence" value="ECO:0007669"/>
    <property type="project" value="InterPro"/>
</dbReference>
<feature type="domain" description="MORF/ORRM1/DAG-like MORF" evidence="2">
    <location>
        <begin position="5"/>
        <end position="63"/>
    </location>
</feature>
<proteinExistence type="predicted"/>
<dbReference type="PANTHER" id="PTHR31346:SF11">
    <property type="entry name" value="ORGANELLE RRM DOMAIN-CONTAINING PROTEIN 1, CHLOROPLASTIC"/>
    <property type="match status" value="1"/>
</dbReference>
<gene>
    <name evidence="3" type="ORF">RJ641_005287</name>
</gene>
<dbReference type="Pfam" id="PF21864">
    <property type="entry name" value="MORF_dom"/>
    <property type="match status" value="1"/>
</dbReference>
<dbReference type="InterPro" id="IPR054059">
    <property type="entry name" value="MORF/ORRM1/DAG-like_MORF"/>
</dbReference>
<name>A0AAN8VKJ3_9MAGN</name>
<reference evidence="3 4" key="1">
    <citation type="submission" date="2023-12" db="EMBL/GenBank/DDBJ databases">
        <title>A high-quality genome assembly for Dillenia turbinata (Dilleniales).</title>
        <authorList>
            <person name="Chanderbali A."/>
        </authorList>
    </citation>
    <scope>NUCLEOTIDE SEQUENCE [LARGE SCALE GENOMIC DNA]</scope>
    <source>
        <strain evidence="3">LSX21</strain>
        <tissue evidence="3">Leaf</tissue>
    </source>
</reference>
<keyword evidence="1" id="KW-0809">Transit peptide</keyword>
<dbReference type="GO" id="GO:0080156">
    <property type="term" value="P:mitochondrial mRNA modification"/>
    <property type="evidence" value="ECO:0007669"/>
    <property type="project" value="TreeGrafter"/>
</dbReference>
<evidence type="ECO:0000256" key="1">
    <source>
        <dbReference type="ARBA" id="ARBA00022946"/>
    </source>
</evidence>
<dbReference type="GO" id="GO:0003676">
    <property type="term" value="F:nucleic acid binding"/>
    <property type="evidence" value="ECO:0007669"/>
    <property type="project" value="InterPro"/>
</dbReference>
<dbReference type="InterPro" id="IPR039206">
    <property type="entry name" value="MORF/ORRM1/DAG-like"/>
</dbReference>
<dbReference type="GO" id="GO:0005739">
    <property type="term" value="C:mitochondrion"/>
    <property type="evidence" value="ECO:0007669"/>
    <property type="project" value="TreeGrafter"/>
</dbReference>
<evidence type="ECO:0000259" key="2">
    <source>
        <dbReference type="Pfam" id="PF21864"/>
    </source>
</evidence>
<sequence>MIFCNEKDAQKCIYHISWRYNFGFCCKLDDKCAQELVVGIPGVISVWPDENFESDNKDYGGDNPLTYISSPKSLEANRTKNVKTQAFCYCIEVSLKIIAQALGFSSSIPVTRLSSNTSEKTLPSKFEEFGELVEATEEAAAEALNKMNGAIILIINGWMMVVYVAKTNPPKYSRVRPMPTTT</sequence>
<evidence type="ECO:0000313" key="4">
    <source>
        <dbReference type="Proteomes" id="UP001370490"/>
    </source>
</evidence>
<keyword evidence="4" id="KW-1185">Reference proteome</keyword>
<comment type="caution">
    <text evidence="3">The sequence shown here is derived from an EMBL/GenBank/DDBJ whole genome shotgun (WGS) entry which is preliminary data.</text>
</comment>
<dbReference type="Proteomes" id="UP001370490">
    <property type="component" value="Unassembled WGS sequence"/>
</dbReference>